<keyword evidence="1" id="KW-0472">Membrane</keyword>
<protein>
    <submittedName>
        <fullName evidence="2">Uncharacterized protein</fullName>
    </submittedName>
</protein>
<dbReference type="EMBL" id="CP017599">
    <property type="protein sequence ID" value="AOX01108.1"/>
    <property type="molecule type" value="Genomic_DNA"/>
</dbReference>
<keyword evidence="1" id="KW-1133">Transmembrane helix</keyword>
<proteinExistence type="predicted"/>
<evidence type="ECO:0000313" key="3">
    <source>
        <dbReference type="Proteomes" id="UP000177870"/>
    </source>
</evidence>
<gene>
    <name evidence="2" type="ORF">BJP34_18150</name>
</gene>
<feature type="transmembrane region" description="Helical" evidence="1">
    <location>
        <begin position="25"/>
        <end position="47"/>
    </location>
</feature>
<dbReference type="AlphaFoldDB" id="A0A1D8TTY6"/>
<dbReference type="Proteomes" id="UP000177870">
    <property type="component" value="Chromosome"/>
</dbReference>
<reference evidence="3" key="1">
    <citation type="submission" date="2016-10" db="EMBL/GenBank/DDBJ databases">
        <title>Comparative genomics uncovers the prolific and rare metabolic potential of the cyanobacterial genus Moorea.</title>
        <authorList>
            <person name="Leao T."/>
            <person name="Castelao G."/>
            <person name="Korobeynikov A."/>
            <person name="Monroe E.A."/>
            <person name="Podell S."/>
            <person name="Glukhov E."/>
            <person name="Allen E."/>
            <person name="Gerwick W.H."/>
            <person name="Gerwick L."/>
        </authorList>
    </citation>
    <scope>NUCLEOTIDE SEQUENCE [LARGE SCALE GENOMIC DNA]</scope>
    <source>
        <strain evidence="3">PAL-8-15-08-1</strain>
    </source>
</reference>
<organism evidence="2 3">
    <name type="scientific">Moorena producens PAL-8-15-08-1</name>
    <dbReference type="NCBI Taxonomy" id="1458985"/>
    <lineage>
        <taxon>Bacteria</taxon>
        <taxon>Bacillati</taxon>
        <taxon>Cyanobacteriota</taxon>
        <taxon>Cyanophyceae</taxon>
        <taxon>Coleofasciculales</taxon>
        <taxon>Coleofasciculaceae</taxon>
        <taxon>Moorena</taxon>
    </lineage>
</organism>
<keyword evidence="1" id="KW-0812">Transmembrane</keyword>
<name>A0A1D8TTY6_9CYAN</name>
<evidence type="ECO:0000313" key="2">
    <source>
        <dbReference type="EMBL" id="AOX01108.1"/>
    </source>
</evidence>
<accession>A0A1D8TTY6</accession>
<sequence length="68" mass="7473">MVIILALFLMQRGHGGNPHDRAASISHFGLIFLALTLELLSIIFLILMISPSFGRQNVGNPNQHLLGH</sequence>
<dbReference type="KEGG" id="mpro:BJP34_18150"/>
<evidence type="ECO:0000256" key="1">
    <source>
        <dbReference type="SAM" id="Phobius"/>
    </source>
</evidence>